<keyword evidence="6 8" id="KW-0645">Protease</keyword>
<protein>
    <recommendedName>
        <fullName evidence="8">Proline iminopeptidase</fullName>
        <ecNumber evidence="8">3.4.11.5</ecNumber>
    </recommendedName>
</protein>
<evidence type="ECO:0000256" key="6">
    <source>
        <dbReference type="ARBA" id="ARBA00022670"/>
    </source>
</evidence>
<keyword evidence="11" id="KW-1185">Reference proteome</keyword>
<evidence type="ECO:0000256" key="4">
    <source>
        <dbReference type="ARBA" id="ARBA00022438"/>
    </source>
</evidence>
<evidence type="ECO:0000256" key="3">
    <source>
        <dbReference type="ARBA" id="ARBA00010088"/>
    </source>
</evidence>
<evidence type="ECO:0000256" key="8">
    <source>
        <dbReference type="RuleBase" id="RU003421"/>
    </source>
</evidence>
<dbReference type="GO" id="GO:0006508">
    <property type="term" value="P:proteolysis"/>
    <property type="evidence" value="ECO:0007669"/>
    <property type="project" value="UniProtKB-KW"/>
</dbReference>
<dbReference type="InterPro" id="IPR029058">
    <property type="entry name" value="AB_hydrolase_fold"/>
</dbReference>
<dbReference type="GO" id="GO:0004177">
    <property type="term" value="F:aminopeptidase activity"/>
    <property type="evidence" value="ECO:0007669"/>
    <property type="project" value="UniProtKB-KW"/>
</dbReference>
<dbReference type="SUPFAM" id="SSF53474">
    <property type="entry name" value="alpha/beta-Hydrolases"/>
    <property type="match status" value="1"/>
</dbReference>
<feature type="domain" description="AB hydrolase-1" evidence="9">
    <location>
        <begin position="90"/>
        <end position="194"/>
    </location>
</feature>
<comment type="catalytic activity">
    <reaction evidence="1 8">
        <text>Release of N-terminal proline from a peptide.</text>
        <dbReference type="EC" id="3.4.11.5"/>
    </reaction>
</comment>
<comment type="caution">
    <text evidence="10">The sequence shown here is derived from an EMBL/GenBank/DDBJ whole genome shotgun (WGS) entry which is preliminary data.</text>
</comment>
<dbReference type="GO" id="GO:0005737">
    <property type="term" value="C:cytoplasm"/>
    <property type="evidence" value="ECO:0007669"/>
    <property type="project" value="UniProtKB-SubCell"/>
</dbReference>
<dbReference type="EMBL" id="CAKKNE010000003">
    <property type="protein sequence ID" value="CAH0372279.1"/>
    <property type="molecule type" value="Genomic_DNA"/>
</dbReference>
<dbReference type="EC" id="3.4.11.5" evidence="8"/>
<evidence type="ECO:0000256" key="7">
    <source>
        <dbReference type="ARBA" id="ARBA00022801"/>
    </source>
</evidence>
<comment type="similarity">
    <text evidence="3 8">Belongs to the peptidase S33 family.</text>
</comment>
<dbReference type="PRINTS" id="PR00793">
    <property type="entry name" value="PROAMNOPTASE"/>
</dbReference>
<dbReference type="NCBIfam" id="TIGR01249">
    <property type="entry name" value="pro_imino_pep_1"/>
    <property type="match status" value="1"/>
</dbReference>
<dbReference type="Gene3D" id="3.40.50.1820">
    <property type="entry name" value="alpha/beta hydrolase"/>
    <property type="match status" value="1"/>
</dbReference>
<evidence type="ECO:0000256" key="2">
    <source>
        <dbReference type="ARBA" id="ARBA00004496"/>
    </source>
</evidence>
<dbReference type="InterPro" id="IPR000073">
    <property type="entry name" value="AB_hydrolase_1"/>
</dbReference>
<dbReference type="InterPro" id="IPR002410">
    <property type="entry name" value="Peptidase_S33"/>
</dbReference>
<keyword evidence="4 8" id="KW-0031">Aminopeptidase</keyword>
<organism evidence="10 11">
    <name type="scientific">Pelagomonas calceolata</name>
    <dbReference type="NCBI Taxonomy" id="35677"/>
    <lineage>
        <taxon>Eukaryota</taxon>
        <taxon>Sar</taxon>
        <taxon>Stramenopiles</taxon>
        <taxon>Ochrophyta</taxon>
        <taxon>Pelagophyceae</taxon>
        <taxon>Pelagomonadales</taxon>
        <taxon>Pelagomonadaceae</taxon>
        <taxon>Pelagomonas</taxon>
    </lineage>
</organism>
<evidence type="ECO:0000256" key="5">
    <source>
        <dbReference type="ARBA" id="ARBA00022490"/>
    </source>
</evidence>
<evidence type="ECO:0000313" key="10">
    <source>
        <dbReference type="EMBL" id="CAH0372279.1"/>
    </source>
</evidence>
<sequence length="389" mass="42528">MLPRAVQAVTRRTSRTLLFVATARAMSTKADLRYVSKPASDAANQASNPAKYPRQLYPEIEAHDSGMLSVGDGHSLYYDVSGNPDGVPCIFLHGGPGGGISPRSRRFFDPAFFRIVIFDQRGSGKSQPNAAEDLQGSLIENNTPKLVEDIEKLREHLKVDKWGMVLGGSWGSTLALAYAEAHPAKVRTLLLRGVFLFEPEEVDYLFAKGGTQGQHPAAWAAYCNYIRDTSDDFESERQNLLGAYWKRLTSDDAATRLAAASAFVGYELSISKTFVEDKIIRECLETPSQLVPFAVMEVSYMLNAGFMSRGQLIAEVGKLSSLERVCISHGRSDFVCQPVSAYRLSEALGKLKVPVDLDFVAAAGHSDTEPGLVSSMITHSDAIRDLLAK</sequence>
<keyword evidence="5" id="KW-0963">Cytoplasm</keyword>
<gene>
    <name evidence="10" type="ORF">PECAL_3P22630</name>
</gene>
<proteinExistence type="inferred from homology"/>
<dbReference type="Proteomes" id="UP000789595">
    <property type="component" value="Unassembled WGS sequence"/>
</dbReference>
<evidence type="ECO:0000259" key="9">
    <source>
        <dbReference type="Pfam" id="PF00561"/>
    </source>
</evidence>
<keyword evidence="7 8" id="KW-0378">Hydrolase</keyword>
<name>A0A8J2WY68_9STRA</name>
<dbReference type="PANTHER" id="PTHR43722">
    <property type="entry name" value="PROLINE IMINOPEPTIDASE"/>
    <property type="match status" value="1"/>
</dbReference>
<comment type="subcellular location">
    <subcellularLocation>
        <location evidence="2">Cytoplasm</location>
    </subcellularLocation>
</comment>
<dbReference type="InterPro" id="IPR005944">
    <property type="entry name" value="Pro_iminopeptidase"/>
</dbReference>
<dbReference type="PANTHER" id="PTHR43722:SF1">
    <property type="entry name" value="PROLINE IMINOPEPTIDASE"/>
    <property type="match status" value="1"/>
</dbReference>
<dbReference type="Pfam" id="PF00561">
    <property type="entry name" value="Abhydrolase_1"/>
    <property type="match status" value="1"/>
</dbReference>
<accession>A0A8J2WY68</accession>
<dbReference type="PRINTS" id="PR00111">
    <property type="entry name" value="ABHYDROLASE"/>
</dbReference>
<dbReference type="AlphaFoldDB" id="A0A8J2WY68"/>
<reference evidence="10" key="1">
    <citation type="submission" date="2021-11" db="EMBL/GenBank/DDBJ databases">
        <authorList>
            <consortium name="Genoscope - CEA"/>
            <person name="William W."/>
        </authorList>
    </citation>
    <scope>NUCLEOTIDE SEQUENCE</scope>
</reference>
<evidence type="ECO:0000256" key="1">
    <source>
        <dbReference type="ARBA" id="ARBA00001585"/>
    </source>
</evidence>
<evidence type="ECO:0000313" key="11">
    <source>
        <dbReference type="Proteomes" id="UP000789595"/>
    </source>
</evidence>
<dbReference type="OrthoDB" id="10249433at2759"/>